<evidence type="ECO:0000313" key="2">
    <source>
        <dbReference type="EMBL" id="XDQ38114.1"/>
    </source>
</evidence>
<dbReference type="InterPro" id="IPR020843">
    <property type="entry name" value="ER"/>
</dbReference>
<dbReference type="Pfam" id="PF08240">
    <property type="entry name" value="ADH_N"/>
    <property type="match status" value="1"/>
</dbReference>
<dbReference type="SUPFAM" id="SSF50129">
    <property type="entry name" value="GroES-like"/>
    <property type="match status" value="1"/>
</dbReference>
<proteinExistence type="predicted"/>
<protein>
    <submittedName>
        <fullName evidence="2">NADP-dependent oxidoreductase</fullName>
        <ecNumber evidence="2">1.-.-.-</ecNumber>
    </submittedName>
</protein>
<dbReference type="InterPro" id="IPR013154">
    <property type="entry name" value="ADH-like_N"/>
</dbReference>
<reference evidence="2" key="1">
    <citation type="submission" date="2024-07" db="EMBL/GenBank/DDBJ databases">
        <authorList>
            <person name="Yu S.T."/>
        </authorList>
    </citation>
    <scope>NUCLEOTIDE SEQUENCE</scope>
    <source>
        <strain evidence="2">R28</strain>
    </source>
</reference>
<dbReference type="PANTHER" id="PTHR44013">
    <property type="entry name" value="ZINC-TYPE ALCOHOL DEHYDROGENASE-LIKE PROTEIN C16A3.02C"/>
    <property type="match status" value="1"/>
</dbReference>
<feature type="domain" description="Enoyl reductase (ER)" evidence="1">
    <location>
        <begin position="10"/>
        <end position="313"/>
    </location>
</feature>
<dbReference type="RefSeq" id="WP_369172820.1">
    <property type="nucleotide sequence ID" value="NZ_CP163439.1"/>
</dbReference>
<dbReference type="Pfam" id="PF13602">
    <property type="entry name" value="ADH_zinc_N_2"/>
    <property type="match status" value="1"/>
</dbReference>
<dbReference type="Gene3D" id="3.40.50.720">
    <property type="entry name" value="NAD(P)-binding Rossmann-like Domain"/>
    <property type="match status" value="1"/>
</dbReference>
<sequence length="315" mass="32065">MKAVIITDFGAEPLVTDLPVPEPGPGELLVRLHAASLNPFDWKVADGALKGIVAHDFPLVMGSDGAGVVERIGPGVNRFRPGDTVYGQFMSLPYGRGSYAEYVLAAEDGTIAHMPDDLPFAVAAALPTAGVTAYQAIEAARLDTGQVILINGASGGVGQSAIQFAALQGAHVLATGTGDTAGHLRELGADRVVDFAAAPTAEQVLAAHPDGIDAILDLVTQPGGDIDALAGLLKPGGRLISTNRAADPDALAAREIHGINLVNDPSRAELQSLAALAGAGKLRITIEAEVPLADAPTAVARARAGGSRGKTVILP</sequence>
<dbReference type="AlphaFoldDB" id="A0AB39Q696"/>
<organism evidence="2">
    <name type="scientific">Streptomyces sp. R28</name>
    <dbReference type="NCBI Taxonomy" id="3238628"/>
    <lineage>
        <taxon>Bacteria</taxon>
        <taxon>Bacillati</taxon>
        <taxon>Actinomycetota</taxon>
        <taxon>Actinomycetes</taxon>
        <taxon>Kitasatosporales</taxon>
        <taxon>Streptomycetaceae</taxon>
        <taxon>Streptomyces</taxon>
    </lineage>
</organism>
<dbReference type="InterPro" id="IPR011032">
    <property type="entry name" value="GroES-like_sf"/>
</dbReference>
<accession>A0AB39Q696</accession>
<dbReference type="InterPro" id="IPR036291">
    <property type="entry name" value="NAD(P)-bd_dom_sf"/>
</dbReference>
<name>A0AB39Q696_9ACTN</name>
<dbReference type="InterPro" id="IPR052733">
    <property type="entry name" value="Chloroplast_QOR"/>
</dbReference>
<dbReference type="SMART" id="SM00829">
    <property type="entry name" value="PKS_ER"/>
    <property type="match status" value="1"/>
</dbReference>
<keyword evidence="2" id="KW-0560">Oxidoreductase</keyword>
<dbReference type="Gene3D" id="3.90.180.10">
    <property type="entry name" value="Medium-chain alcohol dehydrogenases, catalytic domain"/>
    <property type="match status" value="1"/>
</dbReference>
<dbReference type="EMBL" id="CP163439">
    <property type="protein sequence ID" value="XDQ38114.1"/>
    <property type="molecule type" value="Genomic_DNA"/>
</dbReference>
<dbReference type="GO" id="GO:0016491">
    <property type="term" value="F:oxidoreductase activity"/>
    <property type="evidence" value="ECO:0007669"/>
    <property type="project" value="UniProtKB-KW"/>
</dbReference>
<evidence type="ECO:0000259" key="1">
    <source>
        <dbReference type="SMART" id="SM00829"/>
    </source>
</evidence>
<gene>
    <name evidence="2" type="ORF">AB5J49_34830</name>
</gene>
<dbReference type="PANTHER" id="PTHR44013:SF1">
    <property type="entry name" value="ZINC-TYPE ALCOHOL DEHYDROGENASE-LIKE PROTEIN C16A3.02C"/>
    <property type="match status" value="1"/>
</dbReference>
<dbReference type="SUPFAM" id="SSF51735">
    <property type="entry name" value="NAD(P)-binding Rossmann-fold domains"/>
    <property type="match status" value="1"/>
</dbReference>
<dbReference type="CDD" id="cd05289">
    <property type="entry name" value="MDR_like_2"/>
    <property type="match status" value="1"/>
</dbReference>
<dbReference type="EC" id="1.-.-.-" evidence="2"/>